<dbReference type="Proteomes" id="UP001432180">
    <property type="component" value="Chromosome"/>
</dbReference>
<dbReference type="Gene3D" id="3.40.50.410">
    <property type="entry name" value="von Willebrand factor, type A domain"/>
    <property type="match status" value="1"/>
</dbReference>
<feature type="compositionally biased region" description="Polar residues" evidence="1">
    <location>
        <begin position="266"/>
        <end position="276"/>
    </location>
</feature>
<sequence length="629" mass="66083">MSHAFRTLHQAMPIVAAALGRQFGVPVAVGGDEACTDGHSIQVPALPPQSELIPVAWGYLAHEAAHLRFTDFDAYRQGSGSDPLSRSVLNILEDIRIERAIAVPYPGTRETLLAVCDHLSGRGDLSPPKPDAHPAQVLTSYLLLHLRHRLLATESLAASAREAERVLREVFPLRTVHRLQGLLTEVGQLANTGDTVDLAKRIRALLEAEKPPARAPSSGSGTDQPDQPGHAGQNVPGTAGRNHPTSDGGSTGTPTDANAAGADDSLNPTAGQSSPGNAAGDHPSGQGQGQGQKQGTDGTTSVGPGGSASSTKPDSTPPPTLNADAPADVGKAQAIAQALSASDDDLPGDLFQQVRELLDAAGQGDSPCLLPRAEPFESDPTRGLRLLATVQEESRRLRARLQGLVQASRLDRPQAFRHGPRLLPKRLYRAAVGDPRLFARKRERVAVDTAIHLLIDLSGSMNSPVRRRDGLVQRRGQIAQSAALALALALDGIHGVSVAVSAFPGLSGVEDRISVLVRHGQRPRACAGAFLQSTRGGTPMAGALWFAAADLLGRPESRRIVLLLTDGKPNRIAETREILRLCSAAGLETVGLGIGVDVSGLFPVALRVDEVTELRTALFGAAERLLLAA</sequence>
<dbReference type="InterPro" id="IPR051928">
    <property type="entry name" value="NorD/CobT"/>
</dbReference>
<evidence type="ECO:0000313" key="4">
    <source>
        <dbReference type="Proteomes" id="UP001432180"/>
    </source>
</evidence>
<evidence type="ECO:0000256" key="1">
    <source>
        <dbReference type="SAM" id="MobiDB-lite"/>
    </source>
</evidence>
<dbReference type="PANTHER" id="PTHR41248:SF1">
    <property type="entry name" value="NORD PROTEIN"/>
    <property type="match status" value="1"/>
</dbReference>
<organism evidence="3 4">
    <name type="scientific">Thiorhodovibrio winogradskyi</name>
    <dbReference type="NCBI Taxonomy" id="77007"/>
    <lineage>
        <taxon>Bacteria</taxon>
        <taxon>Pseudomonadati</taxon>
        <taxon>Pseudomonadota</taxon>
        <taxon>Gammaproteobacteria</taxon>
        <taxon>Chromatiales</taxon>
        <taxon>Chromatiaceae</taxon>
        <taxon>Thiorhodovibrio</taxon>
    </lineage>
</organism>
<name>A0ABZ0SAG3_9GAMM</name>
<accession>A0ABZ0SAG3</accession>
<gene>
    <name evidence="3" type="ORF">Thiowin_02535</name>
</gene>
<dbReference type="PROSITE" id="PS50234">
    <property type="entry name" value="VWFA"/>
    <property type="match status" value="1"/>
</dbReference>
<dbReference type="InterPro" id="IPR036465">
    <property type="entry name" value="vWFA_dom_sf"/>
</dbReference>
<feature type="compositionally biased region" description="Low complexity" evidence="1">
    <location>
        <begin position="245"/>
        <end position="256"/>
    </location>
</feature>
<dbReference type="InterPro" id="IPR006538">
    <property type="entry name" value="CobT"/>
</dbReference>
<evidence type="ECO:0000259" key="2">
    <source>
        <dbReference type="PROSITE" id="PS50234"/>
    </source>
</evidence>
<feature type="domain" description="VWFA" evidence="2">
    <location>
        <begin position="450"/>
        <end position="629"/>
    </location>
</feature>
<proteinExistence type="predicted"/>
<evidence type="ECO:0000313" key="3">
    <source>
        <dbReference type="EMBL" id="WPL17514.1"/>
    </source>
</evidence>
<dbReference type="Pfam" id="PF06213">
    <property type="entry name" value="CobT"/>
    <property type="match status" value="1"/>
</dbReference>
<protein>
    <submittedName>
        <fullName evidence="3">Nitric oxide reductase activation protein</fullName>
    </submittedName>
</protein>
<dbReference type="PANTHER" id="PTHR41248">
    <property type="entry name" value="NORD PROTEIN"/>
    <property type="match status" value="1"/>
</dbReference>
<dbReference type="RefSeq" id="WP_328983322.1">
    <property type="nucleotide sequence ID" value="NZ_CP121472.1"/>
</dbReference>
<dbReference type="SUPFAM" id="SSF53300">
    <property type="entry name" value="vWA-like"/>
    <property type="match status" value="1"/>
</dbReference>
<keyword evidence="4" id="KW-1185">Reference proteome</keyword>
<dbReference type="InterPro" id="IPR002035">
    <property type="entry name" value="VWF_A"/>
</dbReference>
<dbReference type="SMART" id="SM00327">
    <property type="entry name" value="VWA"/>
    <property type="match status" value="1"/>
</dbReference>
<dbReference type="EMBL" id="CP121472">
    <property type="protein sequence ID" value="WPL17514.1"/>
    <property type="molecule type" value="Genomic_DNA"/>
</dbReference>
<reference evidence="3 4" key="1">
    <citation type="journal article" date="2023" name="Microorganisms">
        <title>Thiorhodovibrio frisius and Trv. litoralis spp. nov., Two Novel Members from a Clade of Fastidious Purple Sulfur Bacteria That Exhibit Unique Red-Shifted Light-Harvesting Capabilities.</title>
        <authorList>
            <person name="Methner A."/>
            <person name="Kuzyk S.B."/>
            <person name="Petersen J."/>
            <person name="Bauer S."/>
            <person name="Brinkmann H."/>
            <person name="Sichau K."/>
            <person name="Wanner G."/>
            <person name="Wolf J."/>
            <person name="Neumann-Schaal M."/>
            <person name="Henke P."/>
            <person name="Tank M."/>
            <person name="Sproer C."/>
            <person name="Bunk B."/>
            <person name="Overmann J."/>
        </authorList>
    </citation>
    <scope>NUCLEOTIDE SEQUENCE [LARGE SCALE GENOMIC DNA]</scope>
    <source>
        <strain evidence="3 4">DSM 6702</strain>
    </source>
</reference>
<feature type="region of interest" description="Disordered" evidence="1">
    <location>
        <begin position="208"/>
        <end position="326"/>
    </location>
</feature>